<dbReference type="PANTHER" id="PTHR30518">
    <property type="entry name" value="ENDOLYTIC MUREIN TRANSGLYCOSYLASE"/>
    <property type="match status" value="1"/>
</dbReference>
<comment type="catalytic activity">
    <reaction evidence="7">
        <text>a peptidoglycan chain = a peptidoglycan chain with N-acetyl-1,6-anhydromuramyl-[peptide] at the reducing end + a peptidoglycan chain with N-acetylglucosamine at the non-reducing end.</text>
        <dbReference type="EC" id="4.2.2.29"/>
    </reaction>
</comment>
<keyword evidence="6 7" id="KW-0961">Cell wall biogenesis/degradation</keyword>
<name>A0A4R6G6Q1_9BURK</name>
<evidence type="ECO:0000256" key="2">
    <source>
        <dbReference type="ARBA" id="ARBA00022692"/>
    </source>
</evidence>
<keyword evidence="7" id="KW-0997">Cell inner membrane</keyword>
<dbReference type="GO" id="GO:0071555">
    <property type="term" value="P:cell wall organization"/>
    <property type="evidence" value="ECO:0007669"/>
    <property type="project" value="UniProtKB-KW"/>
</dbReference>
<dbReference type="InterPro" id="IPR003770">
    <property type="entry name" value="MLTG-like"/>
</dbReference>
<evidence type="ECO:0000256" key="7">
    <source>
        <dbReference type="HAMAP-Rule" id="MF_02065"/>
    </source>
</evidence>
<comment type="caution">
    <text evidence="8">The sequence shown here is derived from an EMBL/GenBank/DDBJ whole genome shotgun (WGS) entry which is preliminary data.</text>
</comment>
<dbReference type="EMBL" id="SNWF01000005">
    <property type="protein sequence ID" value="TDN90241.1"/>
    <property type="molecule type" value="Genomic_DNA"/>
</dbReference>
<keyword evidence="5 7" id="KW-0456">Lyase</keyword>
<keyword evidence="1 7" id="KW-1003">Cell membrane</keyword>
<dbReference type="GO" id="GO:0005886">
    <property type="term" value="C:plasma membrane"/>
    <property type="evidence" value="ECO:0007669"/>
    <property type="project" value="UniProtKB-UniRule"/>
</dbReference>
<keyword evidence="2 7" id="KW-0812">Transmembrane</keyword>
<dbReference type="Proteomes" id="UP000294737">
    <property type="component" value="Unassembled WGS sequence"/>
</dbReference>
<evidence type="ECO:0000313" key="9">
    <source>
        <dbReference type="Proteomes" id="UP000294737"/>
    </source>
</evidence>
<evidence type="ECO:0000256" key="5">
    <source>
        <dbReference type="ARBA" id="ARBA00023239"/>
    </source>
</evidence>
<dbReference type="HAMAP" id="MF_02065">
    <property type="entry name" value="MltG"/>
    <property type="match status" value="1"/>
</dbReference>
<comment type="similarity">
    <text evidence="7">Belongs to the transglycosylase MltG family.</text>
</comment>
<evidence type="ECO:0000313" key="8">
    <source>
        <dbReference type="EMBL" id="TDN90241.1"/>
    </source>
</evidence>
<proteinExistence type="inferred from homology"/>
<sequence length="328" mass="36201">MKKLLRRTFLLAIIVGASFMFWAEKPIIADGQPSMEFTIAPGSSLKSSMQQIDEAGVPVQPLLMVILAQVTGNSTKLKAGTYDLKSGTTPRGLVNQLVRGEFAQEALTVIEGWSFKQMRQAINAHPSLKHDTAAWSDQELMAKLSSVYTKPEGLFAPDTYLFAKNSSDLQIYKQSHNLMLKRLNEAWLARDPGSPYASPYEALIMASIVEKETGKKSERTMIAGVFVNRLKQGMLLQTDPTVIYGMGDNYKGNIRKRDLLTDTPHNTYTRLGLPPTPIALPGMESLHAAMNPAATDAVYFVARGDGSSQFSATLDDHNNAVNKYQRKQ</sequence>
<dbReference type="PANTHER" id="PTHR30518:SF2">
    <property type="entry name" value="ENDOLYTIC MUREIN TRANSGLYCOSYLASE"/>
    <property type="match status" value="1"/>
</dbReference>
<evidence type="ECO:0000256" key="3">
    <source>
        <dbReference type="ARBA" id="ARBA00022989"/>
    </source>
</evidence>
<dbReference type="GO" id="GO:0008932">
    <property type="term" value="F:lytic endotransglycosylase activity"/>
    <property type="evidence" value="ECO:0007669"/>
    <property type="project" value="UniProtKB-UniRule"/>
</dbReference>
<evidence type="ECO:0000256" key="4">
    <source>
        <dbReference type="ARBA" id="ARBA00023136"/>
    </source>
</evidence>
<dbReference type="NCBIfam" id="TIGR00247">
    <property type="entry name" value="endolytic transglycosylase MltG"/>
    <property type="match status" value="1"/>
</dbReference>
<keyword evidence="9" id="KW-1185">Reference proteome</keyword>
<dbReference type="Pfam" id="PF02618">
    <property type="entry name" value="YceG"/>
    <property type="match status" value="1"/>
</dbReference>
<reference evidence="8 9" key="1">
    <citation type="submission" date="2019-03" db="EMBL/GenBank/DDBJ databases">
        <title>Genomic Encyclopedia of Type Strains, Phase IV (KMG-IV): sequencing the most valuable type-strain genomes for metagenomic binning, comparative biology and taxonomic classification.</title>
        <authorList>
            <person name="Goeker M."/>
        </authorList>
    </citation>
    <scope>NUCLEOTIDE SEQUENCE [LARGE SCALE GENOMIC DNA]</scope>
    <source>
        <strain evidence="8 9">DSM 18555</strain>
    </source>
</reference>
<dbReference type="RefSeq" id="WP_112992293.1">
    <property type="nucleotide sequence ID" value="NZ_PTLZ01000002.1"/>
</dbReference>
<comment type="function">
    <text evidence="7">Functions as a peptidoglycan terminase that cleaves nascent peptidoglycan strands endolytically to terminate their elongation.</text>
</comment>
<dbReference type="GO" id="GO:0009252">
    <property type="term" value="P:peptidoglycan biosynthetic process"/>
    <property type="evidence" value="ECO:0007669"/>
    <property type="project" value="UniProtKB-UniRule"/>
</dbReference>
<keyword evidence="4 7" id="KW-0472">Membrane</keyword>
<feature type="site" description="Important for catalytic activity" evidence="7">
    <location>
        <position position="212"/>
    </location>
</feature>
<dbReference type="AlphaFoldDB" id="A0A4R6G6Q1"/>
<dbReference type="Gene3D" id="3.30.160.60">
    <property type="entry name" value="Classic Zinc Finger"/>
    <property type="match status" value="1"/>
</dbReference>
<gene>
    <name evidence="7" type="primary">mltG</name>
    <name evidence="8" type="ORF">EV677_2317</name>
</gene>
<accession>A0A4R6G6Q1</accession>
<keyword evidence="3 7" id="KW-1133">Transmembrane helix</keyword>
<organism evidence="8 9">
    <name type="scientific">Herminiimonas fonticola</name>
    <dbReference type="NCBI Taxonomy" id="303380"/>
    <lineage>
        <taxon>Bacteria</taxon>
        <taxon>Pseudomonadati</taxon>
        <taxon>Pseudomonadota</taxon>
        <taxon>Betaproteobacteria</taxon>
        <taxon>Burkholderiales</taxon>
        <taxon>Oxalobacteraceae</taxon>
        <taxon>Herminiimonas</taxon>
    </lineage>
</organism>
<dbReference type="CDD" id="cd08010">
    <property type="entry name" value="MltG_like"/>
    <property type="match status" value="1"/>
</dbReference>
<dbReference type="Gene3D" id="3.30.1490.480">
    <property type="entry name" value="Endolytic murein transglycosylase"/>
    <property type="match status" value="1"/>
</dbReference>
<dbReference type="EC" id="4.2.2.29" evidence="7"/>
<evidence type="ECO:0000256" key="1">
    <source>
        <dbReference type="ARBA" id="ARBA00022475"/>
    </source>
</evidence>
<protein>
    <recommendedName>
        <fullName evidence="7">Endolytic murein transglycosylase</fullName>
        <ecNumber evidence="7">4.2.2.29</ecNumber>
    </recommendedName>
    <alternativeName>
        <fullName evidence="7">Peptidoglycan lytic transglycosylase</fullName>
    </alternativeName>
    <alternativeName>
        <fullName evidence="7">Peptidoglycan polymerization terminase</fullName>
    </alternativeName>
</protein>
<dbReference type="OrthoDB" id="9814591at2"/>
<evidence type="ECO:0000256" key="6">
    <source>
        <dbReference type="ARBA" id="ARBA00023316"/>
    </source>
</evidence>